<keyword evidence="3" id="KW-0378">Hydrolase</keyword>
<dbReference type="InParanoid" id="W7XBY9"/>
<dbReference type="InterPro" id="IPR050561">
    <property type="entry name" value="PTP"/>
</dbReference>
<name>W7XBY9_TETTS</name>
<dbReference type="GO" id="GO:0004725">
    <property type="term" value="F:protein tyrosine phosphatase activity"/>
    <property type="evidence" value="ECO:0007669"/>
    <property type="project" value="UniProtKB-EC"/>
</dbReference>
<reference evidence="7" key="1">
    <citation type="journal article" date="2006" name="PLoS Biol.">
        <title>Macronuclear genome sequence of the ciliate Tetrahymena thermophila, a model eukaryote.</title>
        <authorList>
            <person name="Eisen J.A."/>
            <person name="Coyne R.S."/>
            <person name="Wu M."/>
            <person name="Wu D."/>
            <person name="Thiagarajan M."/>
            <person name="Wortman J.R."/>
            <person name="Badger J.H."/>
            <person name="Ren Q."/>
            <person name="Amedeo P."/>
            <person name="Jones K.M."/>
            <person name="Tallon L.J."/>
            <person name="Delcher A.L."/>
            <person name="Salzberg S.L."/>
            <person name="Silva J.C."/>
            <person name="Haas B.J."/>
            <person name="Majoros W.H."/>
            <person name="Farzad M."/>
            <person name="Carlton J.M."/>
            <person name="Smith R.K. Jr."/>
            <person name="Garg J."/>
            <person name="Pearlman R.E."/>
            <person name="Karrer K.M."/>
            <person name="Sun L."/>
            <person name="Manning G."/>
            <person name="Elde N.C."/>
            <person name="Turkewitz A.P."/>
            <person name="Asai D.J."/>
            <person name="Wilkes D.E."/>
            <person name="Wang Y."/>
            <person name="Cai H."/>
            <person name="Collins K."/>
            <person name="Stewart B.A."/>
            <person name="Lee S.R."/>
            <person name="Wilamowska K."/>
            <person name="Weinberg Z."/>
            <person name="Ruzzo W.L."/>
            <person name="Wloga D."/>
            <person name="Gaertig J."/>
            <person name="Frankel J."/>
            <person name="Tsao C.-C."/>
            <person name="Gorovsky M.A."/>
            <person name="Keeling P.J."/>
            <person name="Waller R.F."/>
            <person name="Patron N.J."/>
            <person name="Cherry J.M."/>
            <person name="Stover N.A."/>
            <person name="Krieger C.J."/>
            <person name="del Toro C."/>
            <person name="Ryder H.F."/>
            <person name="Williamson S.C."/>
            <person name="Barbeau R.A."/>
            <person name="Hamilton E.P."/>
            <person name="Orias E."/>
        </authorList>
    </citation>
    <scope>NUCLEOTIDE SEQUENCE [LARGE SCALE GENOMIC DNA]</scope>
    <source>
        <strain evidence="7">SB210</strain>
    </source>
</reference>
<dbReference type="Gene3D" id="3.90.190.10">
    <property type="entry name" value="Protein tyrosine phosphatase superfamily"/>
    <property type="match status" value="1"/>
</dbReference>
<evidence type="ECO:0000256" key="1">
    <source>
        <dbReference type="ARBA" id="ARBA00007315"/>
    </source>
</evidence>
<dbReference type="KEGG" id="tet:TTHERM_000688719"/>
<evidence type="ECO:0000256" key="4">
    <source>
        <dbReference type="ARBA" id="ARBA00022912"/>
    </source>
</evidence>
<dbReference type="InterPro" id="IPR029021">
    <property type="entry name" value="Prot-tyrosine_phosphatase-like"/>
</dbReference>
<dbReference type="STRING" id="312017.W7XBY9"/>
<dbReference type="EC" id="3.1.3.48" evidence="2"/>
<dbReference type="AlphaFoldDB" id="W7XBY9"/>
<evidence type="ECO:0000313" key="7">
    <source>
        <dbReference type="Proteomes" id="UP000009168"/>
    </source>
</evidence>
<evidence type="ECO:0000259" key="5">
    <source>
        <dbReference type="PROSITE" id="PS50056"/>
    </source>
</evidence>
<dbReference type="FunFam" id="3.90.190.10:FF:000006">
    <property type="entry name" value="Dual specificity protein phosphatase CDC14B"/>
    <property type="match status" value="1"/>
</dbReference>
<dbReference type="InterPro" id="IPR000387">
    <property type="entry name" value="Tyr_Pase_dom"/>
</dbReference>
<evidence type="ECO:0000256" key="3">
    <source>
        <dbReference type="ARBA" id="ARBA00022801"/>
    </source>
</evidence>
<dbReference type="Proteomes" id="UP000009168">
    <property type="component" value="Unassembled WGS sequence"/>
</dbReference>
<feature type="domain" description="Tyrosine specific protein phosphatases" evidence="5">
    <location>
        <begin position="255"/>
        <end position="323"/>
    </location>
</feature>
<dbReference type="PROSITE" id="PS50056">
    <property type="entry name" value="TYR_PHOSPHATASE_2"/>
    <property type="match status" value="1"/>
</dbReference>
<comment type="similarity">
    <text evidence="1">Belongs to the protein-tyrosine phosphatase family. Non-receptor class CDC14 subfamily.</text>
</comment>
<dbReference type="SUPFAM" id="SSF52799">
    <property type="entry name" value="(Phosphotyrosine protein) phosphatases II"/>
    <property type="match status" value="1"/>
</dbReference>
<evidence type="ECO:0000313" key="6">
    <source>
        <dbReference type="EMBL" id="EWS71206.1"/>
    </source>
</evidence>
<accession>W7XBY9</accession>
<proteinExistence type="inferred from homology"/>
<dbReference type="RefSeq" id="XP_012656259.1">
    <property type="nucleotide sequence ID" value="XM_012800805.1"/>
</dbReference>
<protein>
    <recommendedName>
        <fullName evidence="2">protein-tyrosine-phosphatase</fullName>
        <ecNumber evidence="2">3.1.3.48</ecNumber>
    </recommendedName>
</protein>
<gene>
    <name evidence="6" type="ORF">TTHERM_000688719</name>
</gene>
<keyword evidence="4" id="KW-0904">Protein phosphatase</keyword>
<dbReference type="Pfam" id="PF00782">
    <property type="entry name" value="DSPc"/>
    <property type="match status" value="1"/>
</dbReference>
<dbReference type="PANTHER" id="PTHR23339">
    <property type="entry name" value="TYROSINE SPECIFIC PROTEIN PHOSPHATASE AND DUAL SPECIFICITY PROTEIN PHOSPHATASE"/>
    <property type="match status" value="1"/>
</dbReference>
<dbReference type="GeneID" id="24440212"/>
<evidence type="ECO:0000256" key="2">
    <source>
        <dbReference type="ARBA" id="ARBA00013064"/>
    </source>
</evidence>
<organism evidence="6 7">
    <name type="scientific">Tetrahymena thermophila (strain SB210)</name>
    <dbReference type="NCBI Taxonomy" id="312017"/>
    <lineage>
        <taxon>Eukaryota</taxon>
        <taxon>Sar</taxon>
        <taxon>Alveolata</taxon>
        <taxon>Ciliophora</taxon>
        <taxon>Intramacronucleata</taxon>
        <taxon>Oligohymenophorea</taxon>
        <taxon>Hymenostomatida</taxon>
        <taxon>Tetrahymenina</taxon>
        <taxon>Tetrahymenidae</taxon>
        <taxon>Tetrahymena</taxon>
    </lineage>
</organism>
<dbReference type="EMBL" id="GG662260">
    <property type="protein sequence ID" value="EWS71206.1"/>
    <property type="molecule type" value="Genomic_DNA"/>
</dbReference>
<sequence length="339" mass="39666">MNCITILKEKLLIQISKDSGGLSHISNLLRFSFELNNLDTNSQDKNFFQLNIGSIIKFNNEIISILNKYPNNTIVFCISHLDSRMLQFLLIIGFFYITTLKNDSKSFINLIEQIIKPKCIIQSEIQKLYQALQSIEKIRQLLWIDCNKFNIKQYAINLIQYNLSEIVPQKLYCFSSPVDDKYLTKIFQNQNYDSTNSSPQKNQLQSQLDPSQYLEVLGNLGITQIIRLNSKTYKSYKFTNFGFKHHDIYFPKNSLPTFDQIREFIQICSQKDKIAIHCTSGSGRSCLMIACFCLYKYKLESYQIINWIRLIRPGSISQLQEQFLNENEQTIQNLFIQIK</sequence>
<dbReference type="InterPro" id="IPR000340">
    <property type="entry name" value="Dual-sp_phosphatase_cat-dom"/>
</dbReference>
<keyword evidence="7" id="KW-1185">Reference proteome</keyword>